<gene>
    <name evidence="2" type="ORF">L8R85_26505</name>
</gene>
<keyword evidence="1" id="KW-1133">Transmembrane helix</keyword>
<name>A0AA43G3X5_VIBSP</name>
<dbReference type="RefSeq" id="WP_243579731.1">
    <property type="nucleotide sequence ID" value="NZ_CAWQWK010000002.1"/>
</dbReference>
<organism evidence="2 3">
    <name type="scientific">Vibrio splendidus</name>
    <dbReference type="NCBI Taxonomy" id="29497"/>
    <lineage>
        <taxon>Bacteria</taxon>
        <taxon>Pseudomonadati</taxon>
        <taxon>Pseudomonadota</taxon>
        <taxon>Gammaproteobacteria</taxon>
        <taxon>Vibrionales</taxon>
        <taxon>Vibrionaceae</taxon>
        <taxon>Vibrio</taxon>
    </lineage>
</organism>
<feature type="transmembrane region" description="Helical" evidence="1">
    <location>
        <begin position="6"/>
        <end position="25"/>
    </location>
</feature>
<accession>A0AA43G3X5</accession>
<sequence>MENWIPALSTTGLTAVLVFLCRNWLMTRLTNSVKHEYDSKLAKIKSDLERKQLEIESIRFGTLANLSERQKTLYARQLQAIEGIWDSVLALDPAKGISATLSNISYDEVSTLAEKDQKVREMFEMISPVELSDLPQRQALKERPFISPLVWAYFSAYESIVMHAAIRMQLLKKGIKLDSVIDHVHVTKLIKTALPHQNEYIDKYGAAGFHYLLEELEQSLLASFKLMLDGTEADSEALKKAAQITRQAEELSNASDIKAQQSI</sequence>
<protein>
    <submittedName>
        <fullName evidence="2">Uncharacterized protein</fullName>
    </submittedName>
</protein>
<dbReference type="EMBL" id="JAKMYX010000239">
    <property type="protein sequence ID" value="MDH5924531.1"/>
    <property type="molecule type" value="Genomic_DNA"/>
</dbReference>
<evidence type="ECO:0000313" key="2">
    <source>
        <dbReference type="EMBL" id="MDH5924531.1"/>
    </source>
</evidence>
<dbReference type="AlphaFoldDB" id="A0AA43G3X5"/>
<keyword evidence="1" id="KW-0812">Transmembrane</keyword>
<evidence type="ECO:0000256" key="1">
    <source>
        <dbReference type="SAM" id="Phobius"/>
    </source>
</evidence>
<dbReference type="Proteomes" id="UP001159663">
    <property type="component" value="Unassembled WGS sequence"/>
</dbReference>
<evidence type="ECO:0000313" key="3">
    <source>
        <dbReference type="Proteomes" id="UP001159663"/>
    </source>
</evidence>
<proteinExistence type="predicted"/>
<comment type="caution">
    <text evidence="2">The sequence shown here is derived from an EMBL/GenBank/DDBJ whole genome shotgun (WGS) entry which is preliminary data.</text>
</comment>
<keyword evidence="1" id="KW-0472">Membrane</keyword>
<reference evidence="2" key="1">
    <citation type="submission" date="2022-01" db="EMBL/GenBank/DDBJ databases">
        <title>Vibrio aestuarianus Clade A and Clade B isolates are associated with Pacific oyster (Crassostrea gigas) disease outbreaks across Ireland.</title>
        <authorList>
            <person name="Coyle N."/>
            <person name="O'Toole C."/>
            <person name="Thomas J.C.L."/>
            <person name="Ryder D."/>
            <person name="Cheslett D."/>
            <person name="Feist S."/>
            <person name="Bean T."/>
            <person name="Joseph A."/>
            <person name="Waina A."/>
            <person name="Feil E."/>
            <person name="Verner-Jeffreys D.W."/>
        </authorList>
    </citation>
    <scope>NUCLEOTIDE SEQUENCE</scope>
    <source>
        <strain evidence="2">S/17/14 A</strain>
    </source>
</reference>
<dbReference type="GeneID" id="72400341"/>